<dbReference type="Proteomes" id="UP000318405">
    <property type="component" value="Unassembled WGS sequence"/>
</dbReference>
<evidence type="ECO:0000256" key="1">
    <source>
        <dbReference type="ARBA" id="ARBA00007039"/>
    </source>
</evidence>
<protein>
    <recommendedName>
        <fullName evidence="6">ATP-dependent Clp protease proteolytic subunit</fullName>
    </recommendedName>
</protein>
<keyword evidence="5" id="KW-0720">Serine protease</keyword>
<dbReference type="PRINTS" id="PR00127">
    <property type="entry name" value="CLPPROTEASEP"/>
</dbReference>
<comment type="caution">
    <text evidence="8">The sequence shown here is derived from an EMBL/GenBank/DDBJ whole genome shotgun (WGS) entry which is preliminary data.</text>
</comment>
<keyword evidence="2" id="KW-0963">Cytoplasm</keyword>
<comment type="similarity">
    <text evidence="1 6">Belongs to the peptidase S14 family.</text>
</comment>
<evidence type="ECO:0000313" key="8">
    <source>
        <dbReference type="EMBL" id="TSH92632.1"/>
    </source>
</evidence>
<evidence type="ECO:0000256" key="4">
    <source>
        <dbReference type="ARBA" id="ARBA00022801"/>
    </source>
</evidence>
<organism evidence="8 9">
    <name type="scientific">Verticiella sediminum</name>
    <dbReference type="NCBI Taxonomy" id="1247510"/>
    <lineage>
        <taxon>Bacteria</taxon>
        <taxon>Pseudomonadati</taxon>
        <taxon>Pseudomonadota</taxon>
        <taxon>Betaproteobacteria</taxon>
        <taxon>Burkholderiales</taxon>
        <taxon>Alcaligenaceae</taxon>
        <taxon>Verticiella</taxon>
    </lineage>
</organism>
<dbReference type="Pfam" id="PF00574">
    <property type="entry name" value="CLP_protease"/>
    <property type="match status" value="1"/>
</dbReference>
<dbReference type="InterPro" id="IPR001907">
    <property type="entry name" value="ClpP"/>
</dbReference>
<feature type="compositionally biased region" description="Pro residues" evidence="7">
    <location>
        <begin position="219"/>
        <end position="248"/>
    </location>
</feature>
<evidence type="ECO:0000313" key="9">
    <source>
        <dbReference type="Proteomes" id="UP000318405"/>
    </source>
</evidence>
<dbReference type="GO" id="GO:0006515">
    <property type="term" value="P:protein quality control for misfolded or incompletely synthesized proteins"/>
    <property type="evidence" value="ECO:0007669"/>
    <property type="project" value="TreeGrafter"/>
</dbReference>
<evidence type="ECO:0000256" key="7">
    <source>
        <dbReference type="SAM" id="MobiDB-lite"/>
    </source>
</evidence>
<dbReference type="SUPFAM" id="SSF52096">
    <property type="entry name" value="ClpP/crotonase"/>
    <property type="match status" value="1"/>
</dbReference>
<evidence type="ECO:0000256" key="6">
    <source>
        <dbReference type="RuleBase" id="RU003567"/>
    </source>
</evidence>
<dbReference type="InterPro" id="IPR023562">
    <property type="entry name" value="ClpP/TepA"/>
</dbReference>
<name>A0A556AIC3_9BURK</name>
<dbReference type="AlphaFoldDB" id="A0A556AIC3"/>
<dbReference type="GO" id="GO:0004176">
    <property type="term" value="F:ATP-dependent peptidase activity"/>
    <property type="evidence" value="ECO:0007669"/>
    <property type="project" value="InterPro"/>
</dbReference>
<dbReference type="OrthoDB" id="9806592at2"/>
<keyword evidence="4" id="KW-0378">Hydrolase</keyword>
<dbReference type="InterPro" id="IPR029045">
    <property type="entry name" value="ClpP/crotonase-like_dom_sf"/>
</dbReference>
<dbReference type="GO" id="GO:0004252">
    <property type="term" value="F:serine-type endopeptidase activity"/>
    <property type="evidence" value="ECO:0007669"/>
    <property type="project" value="InterPro"/>
</dbReference>
<feature type="compositionally biased region" description="Low complexity" evidence="7">
    <location>
        <begin position="350"/>
        <end position="360"/>
    </location>
</feature>
<keyword evidence="3 8" id="KW-0645">Protease</keyword>
<dbReference type="NCBIfam" id="NF045542">
    <property type="entry name" value="Clp_rel_HeadMat"/>
    <property type="match status" value="1"/>
</dbReference>
<dbReference type="Gene3D" id="3.90.226.10">
    <property type="entry name" value="2-enoyl-CoA Hydratase, Chain A, domain 1"/>
    <property type="match status" value="1"/>
</dbReference>
<sequence>MPRPWYSIRAKTLGDERVAEILIYDEIGFWGTTAKAFVNELDAVVASANATRILVSINSPGGNVFDANAIYNTLLRHPLPVTTRVDGVAASAASLIFMAGGERIMPGNAMLMIHHAWTVAAGTAEELRAEADMMDKVRNGVVTAYARSGQADDEIIAMMDATTWLDAGEAMDKGFATALEEPVKLAASARAVDLLARHKGVPAALLAELDDADSDPAPSSQPTPEPSPPVPEDPVPQPAPAPPPPPVPANSAEMVAHVYAECRSRRIPHMAEGVLVSSDLTDRTSVNARVAVAEQVAGLCLAASVPDRAADFIMAGLGVEQVRSRLLDHMFETRNANPVSNLQRPPSPSAPSQSSGPNPSAIYAARKTLSAR</sequence>
<dbReference type="PANTHER" id="PTHR10381:SF70">
    <property type="entry name" value="ATP-DEPENDENT CLP PROTEASE PROTEOLYTIC SUBUNIT"/>
    <property type="match status" value="1"/>
</dbReference>
<dbReference type="CDD" id="cd07016">
    <property type="entry name" value="S14_ClpP_1"/>
    <property type="match status" value="1"/>
</dbReference>
<accession>A0A556AIC3</accession>
<keyword evidence="9" id="KW-1185">Reference proteome</keyword>
<gene>
    <name evidence="8" type="ORF">FOZ76_14515</name>
</gene>
<dbReference type="RefSeq" id="WP_143948998.1">
    <property type="nucleotide sequence ID" value="NZ_BAABMB010000001.1"/>
</dbReference>
<dbReference type="PANTHER" id="PTHR10381">
    <property type="entry name" value="ATP-DEPENDENT CLP PROTEASE PROTEOLYTIC SUBUNIT"/>
    <property type="match status" value="1"/>
</dbReference>
<evidence type="ECO:0000256" key="5">
    <source>
        <dbReference type="ARBA" id="ARBA00022825"/>
    </source>
</evidence>
<feature type="region of interest" description="Disordered" evidence="7">
    <location>
        <begin position="336"/>
        <end position="372"/>
    </location>
</feature>
<feature type="region of interest" description="Disordered" evidence="7">
    <location>
        <begin position="211"/>
        <end position="249"/>
    </location>
</feature>
<dbReference type="GO" id="GO:0051117">
    <property type="term" value="F:ATPase binding"/>
    <property type="evidence" value="ECO:0007669"/>
    <property type="project" value="TreeGrafter"/>
</dbReference>
<dbReference type="EMBL" id="VLTJ01000029">
    <property type="protein sequence ID" value="TSH92632.1"/>
    <property type="molecule type" value="Genomic_DNA"/>
</dbReference>
<evidence type="ECO:0000256" key="2">
    <source>
        <dbReference type="ARBA" id="ARBA00022490"/>
    </source>
</evidence>
<evidence type="ECO:0000256" key="3">
    <source>
        <dbReference type="ARBA" id="ARBA00022670"/>
    </source>
</evidence>
<reference evidence="8 9" key="1">
    <citation type="submission" date="2019-07" db="EMBL/GenBank/DDBJ databases">
        <title>Qingshengfaniella alkalisoli gen. nov., sp. nov., isolated from saline soil.</title>
        <authorList>
            <person name="Xu L."/>
            <person name="Huang X.-X."/>
            <person name="Sun J.-Q."/>
        </authorList>
    </citation>
    <scope>NUCLEOTIDE SEQUENCE [LARGE SCALE GENOMIC DNA]</scope>
    <source>
        <strain evidence="8 9">DSM 27279</strain>
    </source>
</reference>
<proteinExistence type="inferred from homology"/>
<dbReference type="GO" id="GO:0009368">
    <property type="term" value="C:endopeptidase Clp complex"/>
    <property type="evidence" value="ECO:0007669"/>
    <property type="project" value="TreeGrafter"/>
</dbReference>